<keyword evidence="6" id="KW-0472">Membrane</keyword>
<evidence type="ECO:0000256" key="6">
    <source>
        <dbReference type="ARBA" id="ARBA00023136"/>
    </source>
</evidence>
<comment type="caution">
    <text evidence="7">The sequence shown here is derived from an EMBL/GenBank/DDBJ whole genome shotgun (WGS) entry which is preliminary data.</text>
</comment>
<dbReference type="PANTHER" id="PTHR48182">
    <property type="entry name" value="PROTEIN SERAC1"/>
    <property type="match status" value="1"/>
</dbReference>
<protein>
    <recommendedName>
        <fullName evidence="9">DUF676 domain-containing protein</fullName>
    </recommendedName>
</protein>
<gene>
    <name evidence="7" type="ORF">Q9L58_006284</name>
</gene>
<dbReference type="InterPro" id="IPR029058">
    <property type="entry name" value="AB_hydrolase_fold"/>
</dbReference>
<sequence length="337" mass="37753">MDPILTSGPQANGVQARVLAGLVLGYVCYRSIARRARDKGISAQDKDISAQDGTFLKVIYDDPKQDSFDRIDFVAVHGVNTLNTADHAYKTWIHSETGKMWLKDFLSCKIPGARVLLYGYNSNVAVGTAQASVRDHANNLLDRLERKRTGENNREDRPIIFIGHSLGGLLIKQALVNARNNSRYSSILRATYGIVFLGTPHRGGKKARFASMVSRVVQLIFRHPSNSLLKSVEEESIFAEILNETFANQYERYQFISVYETLTLWPLCHPIVPKESAVLGIPNREVVIAAAADHLQICQFKDIEGDDYEPIQGNILKMSDGAMKKFNRRRSRGISSR</sequence>
<evidence type="ECO:0000313" key="8">
    <source>
        <dbReference type="Proteomes" id="UP001447188"/>
    </source>
</evidence>
<name>A0ABR3GG92_9PEZI</name>
<dbReference type="Gene3D" id="3.40.50.1820">
    <property type="entry name" value="alpha/beta hydrolase"/>
    <property type="match status" value="1"/>
</dbReference>
<keyword evidence="5" id="KW-0496">Mitochondrion</keyword>
<comment type="subcellular location">
    <subcellularLocation>
        <location evidence="2">Endoplasmic reticulum</location>
    </subcellularLocation>
    <subcellularLocation>
        <location evidence="3">Membrane</location>
    </subcellularLocation>
    <subcellularLocation>
        <location evidence="1">Mitochondrion</location>
    </subcellularLocation>
</comment>
<accession>A0ABR3GG92</accession>
<dbReference type="SUPFAM" id="SSF53474">
    <property type="entry name" value="alpha/beta-Hydrolases"/>
    <property type="match status" value="1"/>
</dbReference>
<evidence type="ECO:0000256" key="2">
    <source>
        <dbReference type="ARBA" id="ARBA00004240"/>
    </source>
</evidence>
<dbReference type="PANTHER" id="PTHR48182:SF2">
    <property type="entry name" value="PROTEIN SERAC1"/>
    <property type="match status" value="1"/>
</dbReference>
<proteinExistence type="predicted"/>
<organism evidence="7 8">
    <name type="scientific">Discina gigas</name>
    <dbReference type="NCBI Taxonomy" id="1032678"/>
    <lineage>
        <taxon>Eukaryota</taxon>
        <taxon>Fungi</taxon>
        <taxon>Dikarya</taxon>
        <taxon>Ascomycota</taxon>
        <taxon>Pezizomycotina</taxon>
        <taxon>Pezizomycetes</taxon>
        <taxon>Pezizales</taxon>
        <taxon>Discinaceae</taxon>
        <taxon>Discina</taxon>
    </lineage>
</organism>
<reference evidence="7 8" key="1">
    <citation type="submission" date="2024-02" db="EMBL/GenBank/DDBJ databases">
        <title>Discinaceae phylogenomics.</title>
        <authorList>
            <person name="Dirks A.C."/>
            <person name="James T.Y."/>
        </authorList>
    </citation>
    <scope>NUCLEOTIDE SEQUENCE [LARGE SCALE GENOMIC DNA]</scope>
    <source>
        <strain evidence="7 8">ACD0624</strain>
    </source>
</reference>
<evidence type="ECO:0000256" key="3">
    <source>
        <dbReference type="ARBA" id="ARBA00004370"/>
    </source>
</evidence>
<evidence type="ECO:0000256" key="4">
    <source>
        <dbReference type="ARBA" id="ARBA00022824"/>
    </source>
</evidence>
<keyword evidence="4" id="KW-0256">Endoplasmic reticulum</keyword>
<dbReference type="Proteomes" id="UP001447188">
    <property type="component" value="Unassembled WGS sequence"/>
</dbReference>
<dbReference type="EMBL" id="JBBBZM010000085">
    <property type="protein sequence ID" value="KAL0634767.1"/>
    <property type="molecule type" value="Genomic_DNA"/>
</dbReference>
<evidence type="ECO:0000256" key="5">
    <source>
        <dbReference type="ARBA" id="ARBA00023128"/>
    </source>
</evidence>
<evidence type="ECO:0000313" key="7">
    <source>
        <dbReference type="EMBL" id="KAL0634767.1"/>
    </source>
</evidence>
<evidence type="ECO:0008006" key="9">
    <source>
        <dbReference type="Google" id="ProtNLM"/>
    </source>
</evidence>
<evidence type="ECO:0000256" key="1">
    <source>
        <dbReference type="ARBA" id="ARBA00004173"/>
    </source>
</evidence>
<dbReference type="InterPro" id="IPR052374">
    <property type="entry name" value="SERAC1"/>
</dbReference>
<keyword evidence="8" id="KW-1185">Reference proteome</keyword>